<dbReference type="InterPro" id="IPR029058">
    <property type="entry name" value="AB_hydrolase_fold"/>
</dbReference>
<dbReference type="RefSeq" id="WP_174987499.1">
    <property type="nucleotide sequence ID" value="NZ_CABPSK010000001.1"/>
</dbReference>
<reference evidence="2 3" key="1">
    <citation type="submission" date="2019-08" db="EMBL/GenBank/DDBJ databases">
        <authorList>
            <person name="Peeters C."/>
        </authorList>
    </citation>
    <scope>NUCLEOTIDE SEQUENCE [LARGE SCALE GENOMIC DNA]</scope>
    <source>
        <strain evidence="2 3">LMG 31114</strain>
    </source>
</reference>
<evidence type="ECO:0000313" key="3">
    <source>
        <dbReference type="Proteomes" id="UP000366945"/>
    </source>
</evidence>
<sequence length="397" mass="42705">MIGTLSTLTGTVQMPKFPQPAAAESRNETCVTCAPDAPDASAKSRDEYSEQDAPASNHWQTYAREQRLRSDLRRAFMNAVPAAQAYHSAYTQMRSLVDEPEATAYAYQTSQLVPIAQHLDSIDGSPDTTDDAANDASLQDTRTALTAALVNQDVYFDESIPQILPKRVRRVETNDDNGPGQSGFFGALYSDEKAGNVFAANRGTEMGIAGRSGVDWKQNVRQALGLRASQYDHGIEWAEALSRRYASPRLIFTGHSLGGGLASAEAAVVPSARALTFDPAGVHVSTVARHDAALTDSRVTAYHVEGEALSVVQMWVQSAARVVSELPIIGGVVKPWVDASIPRKLGQSIALPPSPPPSPEAKASDWQPPSGIRGAIERHGMHQMIYALFARLRGAIA</sequence>
<organism evidence="2 3">
    <name type="scientific">Pandoraea pneumonica</name>
    <dbReference type="NCBI Taxonomy" id="2508299"/>
    <lineage>
        <taxon>Bacteria</taxon>
        <taxon>Pseudomonadati</taxon>
        <taxon>Pseudomonadota</taxon>
        <taxon>Betaproteobacteria</taxon>
        <taxon>Burkholderiales</taxon>
        <taxon>Burkholderiaceae</taxon>
        <taxon>Pandoraea</taxon>
    </lineage>
</organism>
<proteinExistence type="predicted"/>
<dbReference type="Proteomes" id="UP000366945">
    <property type="component" value="Unassembled WGS sequence"/>
</dbReference>
<dbReference type="Pfam" id="PF26363">
    <property type="entry name" value="Phospholipase-like"/>
    <property type="match status" value="1"/>
</dbReference>
<evidence type="ECO:0000313" key="2">
    <source>
        <dbReference type="EMBL" id="VVD61017.1"/>
    </source>
</evidence>
<dbReference type="AlphaFoldDB" id="A0A5E4RCQ3"/>
<dbReference type="SUPFAM" id="SSF53474">
    <property type="entry name" value="alpha/beta-Hydrolases"/>
    <property type="match status" value="1"/>
</dbReference>
<gene>
    <name evidence="2" type="ORF">PPN31114_00098</name>
</gene>
<evidence type="ECO:0000256" key="1">
    <source>
        <dbReference type="SAM" id="MobiDB-lite"/>
    </source>
</evidence>
<feature type="region of interest" description="Disordered" evidence="1">
    <location>
        <begin position="348"/>
        <end position="372"/>
    </location>
</feature>
<protein>
    <submittedName>
        <fullName evidence="2">Uncharacterized protein</fullName>
    </submittedName>
</protein>
<feature type="region of interest" description="Disordered" evidence="1">
    <location>
        <begin position="33"/>
        <end position="59"/>
    </location>
</feature>
<dbReference type="GeneID" id="300407240"/>
<keyword evidence="3" id="KW-1185">Reference proteome</keyword>
<accession>A0A5E4RCQ3</accession>
<name>A0A5E4RCQ3_9BURK</name>
<dbReference type="Gene3D" id="3.40.50.1820">
    <property type="entry name" value="alpha/beta hydrolase"/>
    <property type="match status" value="1"/>
</dbReference>
<dbReference type="EMBL" id="CABPSK010000001">
    <property type="protein sequence ID" value="VVD61017.1"/>
    <property type="molecule type" value="Genomic_DNA"/>
</dbReference>